<reference evidence="2" key="1">
    <citation type="submission" date="2012-02" db="EMBL/GenBank/DDBJ databases">
        <title>Complete sequence of Desulfitobacterium dichloroeliminans LMG P-21439.</title>
        <authorList>
            <person name="Lucas S."/>
            <person name="Han J."/>
            <person name="Lapidus A."/>
            <person name="Cheng J.-F."/>
            <person name="Goodwin L."/>
            <person name="Pitluck S."/>
            <person name="Peters L."/>
            <person name="Ovchinnikova G."/>
            <person name="Teshima H."/>
            <person name="Detter J.C."/>
            <person name="Han C."/>
            <person name="Tapia R."/>
            <person name="Land M."/>
            <person name="Hauser L."/>
            <person name="Kyrpides N."/>
            <person name="Ivanova N."/>
            <person name="Pagani I."/>
            <person name="Kruse T."/>
            <person name="de Vos W.M."/>
            <person name="Boon N."/>
            <person name="Smidt H."/>
            <person name="Woyke T."/>
        </authorList>
    </citation>
    <scope>NUCLEOTIDE SEQUENCE [LARGE SCALE GENOMIC DNA]</scope>
    <source>
        <strain evidence="2">LMG P-21439 / DCA1</strain>
    </source>
</reference>
<gene>
    <name evidence="1" type="ordered locus">Desdi_1091</name>
</gene>
<dbReference type="Proteomes" id="UP000010797">
    <property type="component" value="Chromosome"/>
</dbReference>
<dbReference type="KEGG" id="ddl:Desdi_1091"/>
<dbReference type="OrthoDB" id="2379112at2"/>
<dbReference type="AlphaFoldDB" id="L0F6N6"/>
<evidence type="ECO:0008006" key="3">
    <source>
        <dbReference type="Google" id="ProtNLM"/>
    </source>
</evidence>
<dbReference type="RefSeq" id="WP_015261604.1">
    <property type="nucleotide sequence ID" value="NC_019903.1"/>
</dbReference>
<protein>
    <recommendedName>
        <fullName evidence="3">Peptidase MA-like domain-containing protein</fullName>
    </recommendedName>
</protein>
<organism evidence="1 2">
    <name type="scientific">Desulfitobacterium dichloroeliminans (strain LMG P-21439 / DCA1)</name>
    <dbReference type="NCBI Taxonomy" id="871963"/>
    <lineage>
        <taxon>Bacteria</taxon>
        <taxon>Bacillati</taxon>
        <taxon>Bacillota</taxon>
        <taxon>Clostridia</taxon>
        <taxon>Eubacteriales</taxon>
        <taxon>Desulfitobacteriaceae</taxon>
        <taxon>Desulfitobacterium</taxon>
    </lineage>
</organism>
<dbReference type="eggNOG" id="ENOG5030207">
    <property type="taxonomic scope" value="Bacteria"/>
</dbReference>
<accession>L0F6N6</accession>
<dbReference type="HOGENOM" id="CLU_887749_0_0_9"/>
<dbReference type="STRING" id="871963.Desdi_1091"/>
<name>L0F6N6_DESDL</name>
<keyword evidence="2" id="KW-1185">Reference proteome</keyword>
<evidence type="ECO:0000313" key="1">
    <source>
        <dbReference type="EMBL" id="AGA68608.1"/>
    </source>
</evidence>
<evidence type="ECO:0000313" key="2">
    <source>
        <dbReference type="Proteomes" id="UP000010797"/>
    </source>
</evidence>
<dbReference type="EMBL" id="CP003344">
    <property type="protein sequence ID" value="AGA68608.1"/>
    <property type="molecule type" value="Genomic_DNA"/>
</dbReference>
<proteinExistence type="predicted"/>
<sequence length="313" mass="34973">MRRALILFFTLVTFIFSNELEITYTQIIESEPVSHYLKMTESYLRKTGIDDLIRKEVVQSYSLTALGNLPLPEESSVKHQVTDKIWVVAGDTGITDTELSDYSTMIKEISLPALKSKLNRVPVKKVRITLFTTPESFGQALLQAGIASSDVTTMVKSSGGVALNSSIWIPLYNLEGKGGIANALTHELVHVTLNQLGIASKLPLWLNEGTAWVTGLAAQEKVDSFQAKVETVVMRESVQNLAEKGKLQPLDDTEQGLYYLEAQGYLATDALIKKYGLETFQEFLNQTQNSRVNDSFERTFKLSLYDYEKAFKP</sequence>